<gene>
    <name evidence="1" type="ORF">C8256_25130</name>
</gene>
<name>A0A2T2XV02_9ENTR</name>
<evidence type="ECO:0000313" key="1">
    <source>
        <dbReference type="EMBL" id="PSR44091.1"/>
    </source>
</evidence>
<protein>
    <submittedName>
        <fullName evidence="1">HsdR</fullName>
    </submittedName>
</protein>
<organism evidence="1 2">
    <name type="scientific">Kluyvera genomosp. 2</name>
    <dbReference type="NCBI Taxonomy" id="2774054"/>
    <lineage>
        <taxon>Bacteria</taxon>
        <taxon>Pseudomonadati</taxon>
        <taxon>Pseudomonadota</taxon>
        <taxon>Gammaproteobacteria</taxon>
        <taxon>Enterobacterales</taxon>
        <taxon>Enterobacteriaceae</taxon>
        <taxon>Kluyvera</taxon>
    </lineage>
</organism>
<accession>A0A2T2XV02</accession>
<comment type="caution">
    <text evidence="1">The sequence shown here is derived from an EMBL/GenBank/DDBJ whole genome shotgun (WGS) entry which is preliminary data.</text>
</comment>
<sequence>MQKLIVQEKFNPPGDDVLALIENGMDFLDKARSELEANEYKYSIVSFWTAVEIMLKVPLLHEHWSLVCSGKRFVRSKFLEGDFQSVTYDDAITRLDDVLNMPLNSDTKKAFNAIRQHRNQVVHFYKQAFTDQDQQAILSEQAAAWFALNRFMREDWVSIFGPLHSWKLARSETLLLQGNKFYSAIRLEQVKADLDKRVAGGQIVQRCDECNQDAAVTDTIDTGHHELPVLYERHCLVCSSLSGFIRMHCPACGDEMACLQGEFSVRCNKCGVNHNRYDVLDESLFHSNWDDEFLPAGCTQCMRPGTVAKFGNGYLCTECLSFFKTLMVCECCNHAIDSVQELSYIRGCDFCDGDKRYMDE</sequence>
<dbReference type="AlphaFoldDB" id="A0A2T2XV02"/>
<dbReference type="EMBL" id="PYHO01000050">
    <property type="protein sequence ID" value="PSR44091.1"/>
    <property type="molecule type" value="Genomic_DNA"/>
</dbReference>
<reference evidence="1 2" key="1">
    <citation type="submission" date="2018-03" db="EMBL/GenBank/DDBJ databases">
        <title>First report of an OXA-48+CTX-M-M-producing Kluyvera ascorbata clone recovered from patients admitted in a University Hospital in Madrid, Spain.</title>
        <authorList>
            <person name="Hernandez-Garcia M."/>
            <person name="Leon-Sampedro R."/>
            <person name="Perez-Viso B."/>
            <person name="Morosini M.I."/>
            <person name="Lopez-Fresnena N."/>
            <person name="Coque T.M."/>
            <person name="Bonten M."/>
            <person name="Malhotra-Kumar S."/>
            <person name="Ruiz-Garbajosa P."/>
            <person name="Canton R."/>
        </authorList>
    </citation>
    <scope>NUCLEOTIDE SEQUENCE [LARGE SCALE GENOMIC DNA]</scope>
    <source>
        <strain evidence="1 2">KA2</strain>
    </source>
</reference>
<evidence type="ECO:0000313" key="2">
    <source>
        <dbReference type="Proteomes" id="UP000240892"/>
    </source>
</evidence>
<dbReference type="Proteomes" id="UP000240892">
    <property type="component" value="Unassembled WGS sequence"/>
</dbReference>
<proteinExistence type="predicted"/>
<dbReference type="RefSeq" id="WP_106931023.1">
    <property type="nucleotide sequence ID" value="NZ_CABMMU010000050.1"/>
</dbReference>
<keyword evidence="2" id="KW-1185">Reference proteome</keyword>